<evidence type="ECO:0000313" key="2">
    <source>
        <dbReference type="Proteomes" id="UP000293154"/>
    </source>
</evidence>
<proteinExistence type="predicted"/>
<reference evidence="1 2" key="1">
    <citation type="submission" date="2019-03" db="EMBL/GenBank/DDBJ databases">
        <title>Pragia sp. nov. isolated from the gut tract of Carduelis flavirostris.</title>
        <authorList>
            <person name="Ge Y."/>
        </authorList>
    </citation>
    <scope>NUCLEOTIDE SEQUENCE [LARGE SCALE GENOMIC DNA]</scope>
    <source>
        <strain evidence="1 2">CF-458</strain>
    </source>
</reference>
<accession>A0A411WH82</accession>
<name>A0A411WH82_9GAMM</name>
<sequence length="90" mass="9783">MVLGRKTVCTLVWRASGLVSLGALRQLKLLRPQRQPLPPISNANCQPNISFGHLIFIFCPLPFALCPLPFALCPLPFALCPLPFALCPSG</sequence>
<keyword evidence="2" id="KW-1185">Reference proteome</keyword>
<dbReference type="KEGG" id="prag:EKN56_02855"/>
<protein>
    <submittedName>
        <fullName evidence="1">Uncharacterized protein</fullName>
    </submittedName>
</protein>
<dbReference type="Proteomes" id="UP000293154">
    <property type="component" value="Chromosome"/>
</dbReference>
<gene>
    <name evidence="1" type="ORF">EKN56_02855</name>
</gene>
<dbReference type="EMBL" id="CP034752">
    <property type="protein sequence ID" value="QBH95436.1"/>
    <property type="molecule type" value="Genomic_DNA"/>
</dbReference>
<evidence type="ECO:0000313" key="1">
    <source>
        <dbReference type="EMBL" id="QBH95436.1"/>
    </source>
</evidence>
<organism evidence="1 2">
    <name type="scientific">Limnobaculum zhutongyuii</name>
    <dbReference type="NCBI Taxonomy" id="2498113"/>
    <lineage>
        <taxon>Bacteria</taxon>
        <taxon>Pseudomonadati</taxon>
        <taxon>Pseudomonadota</taxon>
        <taxon>Gammaproteobacteria</taxon>
        <taxon>Enterobacterales</taxon>
        <taxon>Budviciaceae</taxon>
        <taxon>Limnobaculum</taxon>
    </lineage>
</organism>
<dbReference type="AlphaFoldDB" id="A0A411WH82"/>